<protein>
    <submittedName>
        <fullName evidence="3">VanZ family protein</fullName>
    </submittedName>
</protein>
<evidence type="ECO:0000256" key="1">
    <source>
        <dbReference type="SAM" id="Phobius"/>
    </source>
</evidence>
<dbReference type="InterPro" id="IPR006976">
    <property type="entry name" value="VanZ-like"/>
</dbReference>
<dbReference type="PANTHER" id="PTHR36834:SF1">
    <property type="entry name" value="INTEGRAL MEMBRANE PROTEIN"/>
    <property type="match status" value="1"/>
</dbReference>
<evidence type="ECO:0000313" key="4">
    <source>
        <dbReference type="Proteomes" id="UP000306985"/>
    </source>
</evidence>
<feature type="transmembrane region" description="Helical" evidence="1">
    <location>
        <begin position="139"/>
        <end position="166"/>
    </location>
</feature>
<dbReference type="Proteomes" id="UP000306985">
    <property type="component" value="Unassembled WGS sequence"/>
</dbReference>
<sequence>MHDPGVGGWTWQAGFGLLGGALVFLAVLVPAVVVQYRRYGRISGARLLGLLAVSVYVVALVAYVFLPLPDPDTVCNRRGGPGLAAFQWSPFSFVDDIRSTAARRGWRAALTGWSLWQVLFNVALFIPLGVVVRRYLGRGVVAATGIGLAVSAVIELTQWSAIYGLYPCSYRVGDVDDLIANTTGALVGAVIAPALLFWMPQARDLRMTRTEPRPVTVGRRWVGMLLDGAAFLLVAVALVAGTVAVRSALAGRFLDAPVWASPAAALIAGLGVFYLPALRGSGASIGQALVWLSPRWPEPSSDRRLLRASVTGGVFTVGQVAGAVSGSGAAGWVQVTCWAWTVLCLIAVPFTTAVRGRPGLSGLISGAAMVDVRAPVVARADDRPDDAARLVG</sequence>
<dbReference type="OrthoDB" id="4822551at2"/>
<gene>
    <name evidence="3" type="ORF">FDO65_12530</name>
</gene>
<dbReference type="InterPro" id="IPR053150">
    <property type="entry name" value="Teicoplanin_resist-assoc"/>
</dbReference>
<evidence type="ECO:0000313" key="3">
    <source>
        <dbReference type="EMBL" id="TKV58392.1"/>
    </source>
</evidence>
<comment type="caution">
    <text evidence="3">The sequence shown here is derived from an EMBL/GenBank/DDBJ whole genome shotgun (WGS) entry which is preliminary data.</text>
</comment>
<feature type="domain" description="VanZ-like" evidence="2">
    <location>
        <begin position="55"/>
        <end position="194"/>
    </location>
</feature>
<name>A0A4U6QEH9_9ACTN</name>
<reference evidence="3 4" key="1">
    <citation type="submission" date="2019-05" db="EMBL/GenBank/DDBJ databases">
        <title>Nakamurella sp. N5BH11, whole genome shotgun sequence.</title>
        <authorList>
            <person name="Tuo L."/>
        </authorList>
    </citation>
    <scope>NUCLEOTIDE SEQUENCE [LARGE SCALE GENOMIC DNA]</scope>
    <source>
        <strain evidence="3 4">N5BH11</strain>
    </source>
</reference>
<evidence type="ECO:0000259" key="2">
    <source>
        <dbReference type="Pfam" id="PF04892"/>
    </source>
</evidence>
<keyword evidence="1" id="KW-0812">Transmembrane</keyword>
<keyword evidence="4" id="KW-1185">Reference proteome</keyword>
<proteinExistence type="predicted"/>
<dbReference type="Pfam" id="PF04892">
    <property type="entry name" value="VanZ"/>
    <property type="match status" value="1"/>
</dbReference>
<accession>A0A4U6QEH9</accession>
<dbReference type="AlphaFoldDB" id="A0A4U6QEH9"/>
<keyword evidence="1" id="KW-0472">Membrane</keyword>
<dbReference type="EMBL" id="SZZH01000003">
    <property type="protein sequence ID" value="TKV58392.1"/>
    <property type="molecule type" value="Genomic_DNA"/>
</dbReference>
<feature type="transmembrane region" description="Helical" evidence="1">
    <location>
        <begin position="45"/>
        <end position="66"/>
    </location>
</feature>
<feature type="transmembrane region" description="Helical" evidence="1">
    <location>
        <begin position="12"/>
        <end position="33"/>
    </location>
</feature>
<feature type="transmembrane region" description="Helical" evidence="1">
    <location>
        <begin position="221"/>
        <end position="244"/>
    </location>
</feature>
<organism evidence="3 4">
    <name type="scientific">Nakamurella flava</name>
    <dbReference type="NCBI Taxonomy" id="2576308"/>
    <lineage>
        <taxon>Bacteria</taxon>
        <taxon>Bacillati</taxon>
        <taxon>Actinomycetota</taxon>
        <taxon>Actinomycetes</taxon>
        <taxon>Nakamurellales</taxon>
        <taxon>Nakamurellaceae</taxon>
        <taxon>Nakamurella</taxon>
    </lineage>
</organism>
<keyword evidence="1" id="KW-1133">Transmembrane helix</keyword>
<feature type="transmembrane region" description="Helical" evidence="1">
    <location>
        <begin position="256"/>
        <end position="275"/>
    </location>
</feature>
<feature type="transmembrane region" description="Helical" evidence="1">
    <location>
        <begin position="178"/>
        <end position="200"/>
    </location>
</feature>
<dbReference type="PANTHER" id="PTHR36834">
    <property type="entry name" value="MEMBRANE PROTEIN-RELATED"/>
    <property type="match status" value="1"/>
</dbReference>
<feature type="transmembrane region" description="Helical" evidence="1">
    <location>
        <begin position="113"/>
        <end position="132"/>
    </location>
</feature>